<dbReference type="AlphaFoldDB" id="A0A2S8FXK6"/>
<dbReference type="SUPFAM" id="SSF160631">
    <property type="entry name" value="SMI1/KNR4-like"/>
    <property type="match status" value="1"/>
</dbReference>
<proteinExistence type="predicted"/>
<dbReference type="Gene3D" id="3.40.1580.10">
    <property type="entry name" value="SMI1/KNR4-like"/>
    <property type="match status" value="1"/>
</dbReference>
<dbReference type="RefSeq" id="WP_105351359.1">
    <property type="nucleotide sequence ID" value="NZ_PUIA01000017.1"/>
</dbReference>
<evidence type="ECO:0000313" key="3">
    <source>
        <dbReference type="Proteomes" id="UP000240009"/>
    </source>
</evidence>
<protein>
    <recommendedName>
        <fullName evidence="1">Knr4/Smi1-like domain-containing protein</fullName>
    </recommendedName>
</protein>
<dbReference type="InterPro" id="IPR037883">
    <property type="entry name" value="Knr4/Smi1-like_sf"/>
</dbReference>
<dbReference type="OrthoDB" id="275951at2"/>
<dbReference type="Pfam" id="PF09346">
    <property type="entry name" value="SMI1_KNR4"/>
    <property type="match status" value="1"/>
</dbReference>
<sequence>MPDWVQIVNHQHEMGHAEDEYELATKPGVGADQLDQLADRLGISLPEEFRDFYLTFNGFGVAPEDDPSDVSWLFQPLEDLPGFIDSMRSSFAETHADVAARFFPFIDWANGDSMGYLTDSAGIVLPGLFCFEHESYAYNANQEADEFISAFPVTIEEFLSGE</sequence>
<organism evidence="2 3">
    <name type="scientific">Blastopirellula marina</name>
    <dbReference type="NCBI Taxonomy" id="124"/>
    <lineage>
        <taxon>Bacteria</taxon>
        <taxon>Pseudomonadati</taxon>
        <taxon>Planctomycetota</taxon>
        <taxon>Planctomycetia</taxon>
        <taxon>Pirellulales</taxon>
        <taxon>Pirellulaceae</taxon>
        <taxon>Blastopirellula</taxon>
    </lineage>
</organism>
<name>A0A2S8FXK6_9BACT</name>
<feature type="domain" description="Knr4/Smi1-like" evidence="1">
    <location>
        <begin position="28"/>
        <end position="161"/>
    </location>
</feature>
<evidence type="ECO:0000313" key="2">
    <source>
        <dbReference type="EMBL" id="PQO36916.1"/>
    </source>
</evidence>
<gene>
    <name evidence="2" type="ORF">C5Y96_07070</name>
</gene>
<dbReference type="InterPro" id="IPR018958">
    <property type="entry name" value="Knr4/Smi1-like_dom"/>
</dbReference>
<accession>A0A2S8FXK6</accession>
<comment type="caution">
    <text evidence="2">The sequence shown here is derived from an EMBL/GenBank/DDBJ whole genome shotgun (WGS) entry which is preliminary data.</text>
</comment>
<dbReference type="SMART" id="SM00860">
    <property type="entry name" value="SMI1_KNR4"/>
    <property type="match status" value="1"/>
</dbReference>
<evidence type="ECO:0000259" key="1">
    <source>
        <dbReference type="SMART" id="SM00860"/>
    </source>
</evidence>
<dbReference type="EMBL" id="PUIA01000017">
    <property type="protein sequence ID" value="PQO36916.1"/>
    <property type="molecule type" value="Genomic_DNA"/>
</dbReference>
<reference evidence="2 3" key="1">
    <citation type="submission" date="2018-02" db="EMBL/GenBank/DDBJ databases">
        <title>Comparative genomes isolates from brazilian mangrove.</title>
        <authorList>
            <person name="Araujo J.E."/>
            <person name="Taketani R.G."/>
            <person name="Silva M.C.P."/>
            <person name="Loureco M.V."/>
            <person name="Andreote F.D."/>
        </authorList>
    </citation>
    <scope>NUCLEOTIDE SEQUENCE [LARGE SCALE GENOMIC DNA]</scope>
    <source>
        <strain evidence="2 3">HEX-2 MGV</strain>
    </source>
</reference>
<dbReference type="Proteomes" id="UP000240009">
    <property type="component" value="Unassembled WGS sequence"/>
</dbReference>